<organism evidence="1">
    <name type="scientific">Hexamita inflata</name>
    <dbReference type="NCBI Taxonomy" id="28002"/>
    <lineage>
        <taxon>Eukaryota</taxon>
        <taxon>Metamonada</taxon>
        <taxon>Diplomonadida</taxon>
        <taxon>Hexamitidae</taxon>
        <taxon>Hexamitinae</taxon>
        <taxon>Hexamita</taxon>
    </lineage>
</organism>
<accession>A0AA86PYK5</accession>
<comment type="caution">
    <text evidence="1">The sequence shown here is derived from an EMBL/GenBank/DDBJ whole genome shotgun (WGS) entry which is preliminary data.</text>
</comment>
<evidence type="ECO:0000313" key="1">
    <source>
        <dbReference type="EMBL" id="CAI9946477.1"/>
    </source>
</evidence>
<protein>
    <submittedName>
        <fullName evidence="2">Hypothetical_protein</fullName>
    </submittedName>
</protein>
<reference evidence="2 3" key="2">
    <citation type="submission" date="2024-07" db="EMBL/GenBank/DDBJ databases">
        <authorList>
            <person name="Akdeniz Z."/>
        </authorList>
    </citation>
    <scope>NUCLEOTIDE SEQUENCE [LARGE SCALE GENOMIC DNA]</scope>
</reference>
<evidence type="ECO:0000313" key="2">
    <source>
        <dbReference type="EMBL" id="CAL6021716.1"/>
    </source>
</evidence>
<dbReference type="Proteomes" id="UP001642409">
    <property type="component" value="Unassembled WGS sequence"/>
</dbReference>
<reference evidence="1" key="1">
    <citation type="submission" date="2023-06" db="EMBL/GenBank/DDBJ databases">
        <authorList>
            <person name="Kurt Z."/>
        </authorList>
    </citation>
    <scope>NUCLEOTIDE SEQUENCE</scope>
</reference>
<evidence type="ECO:0000313" key="3">
    <source>
        <dbReference type="Proteomes" id="UP001642409"/>
    </source>
</evidence>
<dbReference type="EMBL" id="CAXDID020000089">
    <property type="protein sequence ID" value="CAL6021716.1"/>
    <property type="molecule type" value="Genomic_DNA"/>
</dbReference>
<dbReference type="EMBL" id="CATOUU010000762">
    <property type="protein sequence ID" value="CAI9946477.1"/>
    <property type="molecule type" value="Genomic_DNA"/>
</dbReference>
<keyword evidence="3" id="KW-1185">Reference proteome</keyword>
<proteinExistence type="predicted"/>
<name>A0AA86PYK5_9EUKA</name>
<sequence>MQFTFNIAVKPSSQESHLLFKCVSLYTHNCFLHLFQFALIHFPICYTISKVDFCTKYDSLGSRRIKRLSQQYDIIVTQLYIVLGNFEPRDQLNYPNLEFHNFENSGIVSEATSRATAYDKVYYCSSFVLVNYIANHCQQVQATKLKLAQLRQNRQSTPPFTLSLVLQLVTIKPINIILGSTNVNQQIIKQSDYGKNITKDHSSYGLLDKRINITPKSNTPFDLQVNTATGIVEYCVFQIDSVRSASSTISCCIRCLSLSSIYTAYLCCYTRNTYFTKGTITENQTWIIRYDYIVVINRNQLKNDGCIYILF</sequence>
<dbReference type="AlphaFoldDB" id="A0AA86PYK5"/>
<gene>
    <name evidence="2" type="ORF">HINF_LOCUS28303</name>
    <name evidence="1" type="ORF">HINF_LOCUS34122</name>
</gene>